<evidence type="ECO:0000313" key="2">
    <source>
        <dbReference type="Proteomes" id="UP000789525"/>
    </source>
</evidence>
<reference evidence="1" key="1">
    <citation type="submission" date="2021-06" db="EMBL/GenBank/DDBJ databases">
        <authorList>
            <person name="Kallberg Y."/>
            <person name="Tangrot J."/>
            <person name="Rosling A."/>
        </authorList>
    </citation>
    <scope>NUCLEOTIDE SEQUENCE</scope>
    <source>
        <strain evidence="1">CL356</strain>
    </source>
</reference>
<dbReference type="Proteomes" id="UP000789525">
    <property type="component" value="Unassembled WGS sequence"/>
</dbReference>
<feature type="non-terminal residue" evidence="1">
    <location>
        <position position="1"/>
    </location>
</feature>
<evidence type="ECO:0000313" key="1">
    <source>
        <dbReference type="EMBL" id="CAG8729926.1"/>
    </source>
</evidence>
<gene>
    <name evidence="1" type="ORF">ACOLOM_LOCUS11574</name>
</gene>
<protein>
    <submittedName>
        <fullName evidence="1">2925_t:CDS:1</fullName>
    </submittedName>
</protein>
<organism evidence="1 2">
    <name type="scientific">Acaulospora colombiana</name>
    <dbReference type="NCBI Taxonomy" id="27376"/>
    <lineage>
        <taxon>Eukaryota</taxon>
        <taxon>Fungi</taxon>
        <taxon>Fungi incertae sedis</taxon>
        <taxon>Mucoromycota</taxon>
        <taxon>Glomeromycotina</taxon>
        <taxon>Glomeromycetes</taxon>
        <taxon>Diversisporales</taxon>
        <taxon>Acaulosporaceae</taxon>
        <taxon>Acaulospora</taxon>
    </lineage>
</organism>
<keyword evidence="2" id="KW-1185">Reference proteome</keyword>
<feature type="non-terminal residue" evidence="1">
    <location>
        <position position="387"/>
    </location>
</feature>
<accession>A0ACA9Q4E8</accession>
<dbReference type="EMBL" id="CAJVPT010042372">
    <property type="protein sequence ID" value="CAG8729926.1"/>
    <property type="molecule type" value="Genomic_DNA"/>
</dbReference>
<sequence length="387" mass="41709">SPMPSPSDFANANIDDVVRGLTQDEAISLLSGVGFWHTASVPRLHVPAIKVSDGPNGVRGNKFFDGTPAKAIPSATALGSTFDPDLIRSVASKLLANEAKLRAASIVLGPTVNIQRSHIIQSFESFSEDPYLSGTIAAAYVGGLQSEGVGACIKHFVGNDQEDDRQGVSSEVSPRALREIYLMPFMLAEKSAQPWAYMTAYNKINGLHVSENPFILDQVLRKEWKSQATVMSDWFGVYSVADSVNAGLDLEMPGVNKWRSPYHMSWSVHSRKITLETIKARARKVLELVQKSAKGAPEILDGDGEERTDDKEEDKVLMRSLAAQSVVLLKNEGKVLPLSRDSLKSVAIIGGNAKADIISGGGSASLNPSFVVTPFDGITKALSEQTE</sequence>
<name>A0ACA9Q4E8_9GLOM</name>
<comment type="caution">
    <text evidence="1">The sequence shown here is derived from an EMBL/GenBank/DDBJ whole genome shotgun (WGS) entry which is preliminary data.</text>
</comment>
<proteinExistence type="predicted"/>